<dbReference type="AlphaFoldDB" id="A0A1G7XHT2"/>
<dbReference type="CDD" id="cd01300">
    <property type="entry name" value="YtcJ_like"/>
    <property type="match status" value="1"/>
</dbReference>
<dbReference type="Gene3D" id="2.30.40.10">
    <property type="entry name" value="Urease, subunit C, domain 1"/>
    <property type="match status" value="1"/>
</dbReference>
<name>A0A1G7XHT2_9VIBR</name>
<dbReference type="Pfam" id="PF07969">
    <property type="entry name" value="Amidohydro_3"/>
    <property type="match status" value="1"/>
</dbReference>
<dbReference type="SUPFAM" id="SSF51556">
    <property type="entry name" value="Metallo-dependent hydrolases"/>
    <property type="match status" value="1"/>
</dbReference>
<proteinExistence type="predicted"/>
<organism evidence="2 3">
    <name type="scientific">Vibrio xiamenensis</name>
    <dbReference type="NCBI Taxonomy" id="861298"/>
    <lineage>
        <taxon>Bacteria</taxon>
        <taxon>Pseudomonadati</taxon>
        <taxon>Pseudomonadota</taxon>
        <taxon>Gammaproteobacteria</taxon>
        <taxon>Vibrionales</taxon>
        <taxon>Vibrionaceae</taxon>
        <taxon>Vibrio</taxon>
    </lineage>
</organism>
<reference evidence="2 3" key="1">
    <citation type="submission" date="2016-10" db="EMBL/GenBank/DDBJ databases">
        <authorList>
            <person name="de Groot N.N."/>
        </authorList>
    </citation>
    <scope>NUCLEOTIDE SEQUENCE [LARGE SCALE GENOMIC DNA]</scope>
    <source>
        <strain evidence="2 3">CGMCC 1.10228</strain>
    </source>
</reference>
<evidence type="ECO:0000313" key="2">
    <source>
        <dbReference type="EMBL" id="SDG83835.1"/>
    </source>
</evidence>
<dbReference type="EMBL" id="FNDD01000003">
    <property type="protein sequence ID" value="SDG83835.1"/>
    <property type="molecule type" value="Genomic_DNA"/>
</dbReference>
<dbReference type="Gene3D" id="3.20.20.140">
    <property type="entry name" value="Metal-dependent hydrolases"/>
    <property type="match status" value="1"/>
</dbReference>
<protein>
    <recommendedName>
        <fullName evidence="1">Amidohydrolase 3 domain-containing protein</fullName>
    </recommendedName>
</protein>
<gene>
    <name evidence="2" type="ORF">SAMN04488136_103181</name>
</gene>
<dbReference type="Gene3D" id="3.10.310.70">
    <property type="match status" value="1"/>
</dbReference>
<dbReference type="GO" id="GO:0016810">
    <property type="term" value="F:hydrolase activity, acting on carbon-nitrogen (but not peptide) bonds"/>
    <property type="evidence" value="ECO:0007669"/>
    <property type="project" value="InterPro"/>
</dbReference>
<dbReference type="InterPro" id="IPR013108">
    <property type="entry name" value="Amidohydro_3"/>
</dbReference>
<dbReference type="RefSeq" id="WP_093270081.1">
    <property type="nucleotide sequence ID" value="NZ_FNDD01000003.1"/>
</dbReference>
<dbReference type="InterPro" id="IPR011059">
    <property type="entry name" value="Metal-dep_hydrolase_composite"/>
</dbReference>
<keyword evidence="3" id="KW-1185">Reference proteome</keyword>
<feature type="domain" description="Amidohydrolase 3" evidence="1">
    <location>
        <begin position="85"/>
        <end position="568"/>
    </location>
</feature>
<dbReference type="Proteomes" id="UP000198854">
    <property type="component" value="Unassembled WGS sequence"/>
</dbReference>
<evidence type="ECO:0000313" key="3">
    <source>
        <dbReference type="Proteomes" id="UP000198854"/>
    </source>
</evidence>
<sequence length="575" mass="63661">MNKRVVALSIAMTLLGGCNHESSPQSQSHAPQVTSADTIYFGGDILTMEGEIPQYVEAVAVLNGKIIFTGEYEKAMSYRLATTNLVDLKGKTLMPGFIDTQGQIAQYGISLGMANVMASPYGSSDDFSSLKQTLQDYIQEQNIKPGEWVVGTGYDTTVLPSHPTRQILDEVSTEHPIVLIHASGHIGALNSKALELAKINDTTPNPHGGVIQRDGQNHPNGIIEETALWPVLLNLPMSTESDRLELLDNAQRIYASQGVTTAQDSSTTPADLDLLSSAAAKNRLFIDVITYPLLDQIGKKWQPDFRNYHHYQSNLKIGGVKLNLDGSIAGQTAYLTHPYHMPPHGEDSEYKGRPNYTDKQVKQLVKLAWDQNLQVQAHCNGDAACDQFLSAVKAIKHSTKKDWRPVMVQAQLTRPDQIKTLKALNIIPSFEMTHIYLFGDYYHDSALGDEMTEHLDPAKSAFDAGLHATFHTDSPEMQPDMLMTIWSSVNRLTRAGALLGNQEKVSVYQALEAITSYAAYQNFEEKYKGTIQNGKVADFVILDKNPLKVEPTDLRDIHVETTIKDGHPIWQKMAM</sequence>
<evidence type="ECO:0000259" key="1">
    <source>
        <dbReference type="Pfam" id="PF07969"/>
    </source>
</evidence>
<dbReference type="PANTHER" id="PTHR22642">
    <property type="entry name" value="IMIDAZOLONEPROPIONASE"/>
    <property type="match status" value="1"/>
</dbReference>
<dbReference type="OrthoDB" id="9031471at2"/>
<dbReference type="PROSITE" id="PS51257">
    <property type="entry name" value="PROKAR_LIPOPROTEIN"/>
    <property type="match status" value="1"/>
</dbReference>
<accession>A0A1G7XHT2</accession>
<dbReference type="SUPFAM" id="SSF51338">
    <property type="entry name" value="Composite domain of metallo-dependent hydrolases"/>
    <property type="match status" value="1"/>
</dbReference>
<dbReference type="InterPro" id="IPR032466">
    <property type="entry name" value="Metal_Hydrolase"/>
</dbReference>
<dbReference type="PANTHER" id="PTHR22642:SF2">
    <property type="entry name" value="PROTEIN LONG AFTER FAR-RED 3"/>
    <property type="match status" value="1"/>
</dbReference>
<dbReference type="InterPro" id="IPR033932">
    <property type="entry name" value="YtcJ-like"/>
</dbReference>
<dbReference type="STRING" id="861298.SAMN04488136_103181"/>